<dbReference type="GO" id="GO:0005886">
    <property type="term" value="C:plasma membrane"/>
    <property type="evidence" value="ECO:0007669"/>
    <property type="project" value="UniProtKB-SubCell"/>
</dbReference>
<gene>
    <name evidence="8" type="ORF">JBKA6_0062</name>
</gene>
<dbReference type="EMBL" id="AP014564">
    <property type="protein sequence ID" value="BAV94075.1"/>
    <property type="molecule type" value="Genomic_DNA"/>
</dbReference>
<dbReference type="SUPFAM" id="SSF109755">
    <property type="entry name" value="PhoU-like"/>
    <property type="match status" value="1"/>
</dbReference>
<evidence type="ECO:0000256" key="2">
    <source>
        <dbReference type="ARBA" id="ARBA00022475"/>
    </source>
</evidence>
<evidence type="ECO:0000256" key="6">
    <source>
        <dbReference type="SAM" id="Phobius"/>
    </source>
</evidence>
<feature type="transmembrane region" description="Helical" evidence="6">
    <location>
        <begin position="105"/>
        <end position="127"/>
    </location>
</feature>
<dbReference type="PANTHER" id="PTHR10010">
    <property type="entry name" value="SOLUTE CARRIER FAMILY 34 SODIUM PHOSPHATE , MEMBER 2-RELATED"/>
    <property type="match status" value="1"/>
</dbReference>
<dbReference type="GO" id="GO:0044341">
    <property type="term" value="P:sodium-dependent phosphate transport"/>
    <property type="evidence" value="ECO:0007669"/>
    <property type="project" value="InterPro"/>
</dbReference>
<protein>
    <submittedName>
        <fullName evidence="8">Sodium-dependent phosphate transporter</fullName>
    </submittedName>
</protein>
<feature type="transmembrane region" description="Helical" evidence="6">
    <location>
        <begin position="32"/>
        <end position="55"/>
    </location>
</feature>
<accession>A0A1J1E816</accession>
<organism evidence="8 9">
    <name type="scientific">Ichthyobacterium seriolicida</name>
    <dbReference type="NCBI Taxonomy" id="242600"/>
    <lineage>
        <taxon>Bacteria</taxon>
        <taxon>Pseudomonadati</taxon>
        <taxon>Bacteroidota</taxon>
        <taxon>Flavobacteriia</taxon>
        <taxon>Flavobacteriales</taxon>
        <taxon>Ichthyobacteriaceae</taxon>
        <taxon>Ichthyobacterium</taxon>
    </lineage>
</organism>
<dbReference type="Pfam" id="PF02690">
    <property type="entry name" value="Na_Pi_cotrans"/>
    <property type="match status" value="2"/>
</dbReference>
<name>A0A1J1E816_9FLAO</name>
<dbReference type="PANTHER" id="PTHR10010:SF46">
    <property type="entry name" value="SODIUM-DEPENDENT PHOSPHATE TRANSPORT PROTEIN 2B"/>
    <property type="match status" value="1"/>
</dbReference>
<evidence type="ECO:0000256" key="1">
    <source>
        <dbReference type="ARBA" id="ARBA00004651"/>
    </source>
</evidence>
<dbReference type="InterPro" id="IPR038078">
    <property type="entry name" value="PhoU-like_sf"/>
</dbReference>
<dbReference type="GO" id="GO:0005436">
    <property type="term" value="F:sodium:phosphate symporter activity"/>
    <property type="evidence" value="ECO:0007669"/>
    <property type="project" value="InterPro"/>
</dbReference>
<keyword evidence="2" id="KW-1003">Cell membrane</keyword>
<evidence type="ECO:0000313" key="8">
    <source>
        <dbReference type="EMBL" id="BAV94075.1"/>
    </source>
</evidence>
<evidence type="ECO:0000313" key="9">
    <source>
        <dbReference type="Proteomes" id="UP000243197"/>
    </source>
</evidence>
<evidence type="ECO:0000256" key="4">
    <source>
        <dbReference type="ARBA" id="ARBA00022989"/>
    </source>
</evidence>
<comment type="subcellular location">
    <subcellularLocation>
        <location evidence="1">Cell membrane</location>
        <topology evidence="1">Multi-pass membrane protein</topology>
    </subcellularLocation>
</comment>
<dbReference type="Proteomes" id="UP000243197">
    <property type="component" value="Chromosome"/>
</dbReference>
<keyword evidence="3 6" id="KW-0812">Transmembrane</keyword>
<dbReference type="NCBIfam" id="NF037997">
    <property type="entry name" value="Na_Pi_symport"/>
    <property type="match status" value="1"/>
</dbReference>
<dbReference type="KEGG" id="ise:JBKA6_0062"/>
<feature type="transmembrane region" description="Helical" evidence="6">
    <location>
        <begin position="67"/>
        <end position="85"/>
    </location>
</feature>
<keyword evidence="5 6" id="KW-0472">Membrane</keyword>
<reference evidence="8 9" key="1">
    <citation type="submission" date="2014-03" db="EMBL/GenBank/DDBJ databases">
        <title>complete genome sequence of Flavobacteriaceae bacterium JBKA-6.</title>
        <authorList>
            <person name="Takano T."/>
            <person name="Nakamura Y."/>
            <person name="Takuma S."/>
            <person name="Yasuike M."/>
            <person name="Matsuyama T."/>
            <person name="Sakai T."/>
            <person name="Fujiwara A."/>
            <person name="Kimoto K."/>
            <person name="Fukuda Y."/>
            <person name="Kondo H."/>
            <person name="Hirono I."/>
            <person name="Nakayasu C."/>
        </authorList>
    </citation>
    <scope>NUCLEOTIDE SEQUENCE [LARGE SCALE GENOMIC DNA]</scope>
    <source>
        <strain evidence="8 9">JBKA-6</strain>
    </source>
</reference>
<dbReference type="Pfam" id="PF01895">
    <property type="entry name" value="PhoU"/>
    <property type="match status" value="1"/>
</dbReference>
<keyword evidence="4 6" id="KW-1133">Transmembrane helix</keyword>
<feature type="transmembrane region" description="Helical" evidence="6">
    <location>
        <begin position="221"/>
        <end position="241"/>
    </location>
</feature>
<keyword evidence="9" id="KW-1185">Reference proteome</keyword>
<proteinExistence type="predicted"/>
<dbReference type="InterPro" id="IPR026022">
    <property type="entry name" value="PhoU_dom"/>
</dbReference>
<feature type="domain" description="PhoU" evidence="7">
    <location>
        <begin position="287"/>
        <end position="376"/>
    </location>
</feature>
<evidence type="ECO:0000256" key="5">
    <source>
        <dbReference type="ARBA" id="ARBA00023136"/>
    </source>
</evidence>
<evidence type="ECO:0000259" key="7">
    <source>
        <dbReference type="Pfam" id="PF01895"/>
    </source>
</evidence>
<dbReference type="InterPro" id="IPR003841">
    <property type="entry name" value="Na/Pi_transpt"/>
</dbReference>
<evidence type="ECO:0000256" key="3">
    <source>
        <dbReference type="ARBA" id="ARBA00022692"/>
    </source>
</evidence>
<sequence>MTVSFVNAGLLSLIQSGGIMMGANIGTTITGWVVSLIGLDFKISSVTLIIMAIGVPMMFSKRHRIKNWGEFLIGFSVLFMGLSELKEAVPDLRNNPEIISFLHNFSQPTLLVRCTFVIIGAILTIAVQSSSAAMSLTIVLVTQGLPIEIGAAMILGENIGTTITAEMASSVANVHAKRSARIHSMFNIIGVCWMVIILPQFLELLSWIFYKSDISTYSNAFIMAIFHTSFNILNVSMLIWFMPQLAKIAVKLVPTKEDEDEDFSLEYIRTSFVKTPELYIVEVNKEITRFGNIANKIILNLESLLFEYDEKKFDTLVEKVSKQERNTDNIELALTKYLMEVSKEDISDESRLKIKSLSSISHNLENIGDISQNMAYNLQKRRKKKQFILTDLSSNSEQMLVLIKESASIMLENLNSNPKDIDMRKASNINGKIRALYKELSKEYERIFMKNEKDYNIKNAFLYKDIIEGLYRLQYHVHRVSESLLEGESYDRF</sequence>
<dbReference type="Gene3D" id="1.20.58.220">
    <property type="entry name" value="Phosphate transport system protein phou homolog 2, domain 2"/>
    <property type="match status" value="1"/>
</dbReference>
<dbReference type="AlphaFoldDB" id="A0A1J1E816"/>
<feature type="transmembrane region" description="Helical" evidence="6">
    <location>
        <begin position="185"/>
        <end position="209"/>
    </location>
</feature>